<keyword evidence="4" id="KW-1185">Reference proteome</keyword>
<evidence type="ECO:0000259" key="2">
    <source>
        <dbReference type="Pfam" id="PF00248"/>
    </source>
</evidence>
<dbReference type="PANTHER" id="PTHR43364">
    <property type="entry name" value="NADH-SPECIFIC METHYLGLYOXAL REDUCTASE-RELATED"/>
    <property type="match status" value="1"/>
</dbReference>
<dbReference type="STRING" id="35752.SAMN05421541_10964"/>
<accession>A0A1I2HZ66</accession>
<dbReference type="GO" id="GO:0005829">
    <property type="term" value="C:cytosol"/>
    <property type="evidence" value="ECO:0007669"/>
    <property type="project" value="TreeGrafter"/>
</dbReference>
<dbReference type="FunFam" id="3.20.20.100:FF:000004">
    <property type="entry name" value="Oxidoreductase, aldo/keto reductase"/>
    <property type="match status" value="1"/>
</dbReference>
<dbReference type="PANTHER" id="PTHR43364:SF4">
    <property type="entry name" value="NAD(P)-LINKED OXIDOREDUCTASE SUPERFAMILY PROTEIN"/>
    <property type="match status" value="1"/>
</dbReference>
<organism evidence="3 4">
    <name type="scientific">Actinoplanes philippinensis</name>
    <dbReference type="NCBI Taxonomy" id="35752"/>
    <lineage>
        <taxon>Bacteria</taxon>
        <taxon>Bacillati</taxon>
        <taxon>Actinomycetota</taxon>
        <taxon>Actinomycetes</taxon>
        <taxon>Micromonosporales</taxon>
        <taxon>Micromonosporaceae</taxon>
        <taxon>Actinoplanes</taxon>
    </lineage>
</organism>
<evidence type="ECO:0000313" key="4">
    <source>
        <dbReference type="Proteomes" id="UP000199645"/>
    </source>
</evidence>
<gene>
    <name evidence="3" type="ORF">SAMN05421541_10964</name>
</gene>
<dbReference type="PRINTS" id="PR00069">
    <property type="entry name" value="ALDKETRDTASE"/>
</dbReference>
<dbReference type="Proteomes" id="UP000199645">
    <property type="component" value="Unassembled WGS sequence"/>
</dbReference>
<dbReference type="InterPro" id="IPR020471">
    <property type="entry name" value="AKR"/>
</dbReference>
<keyword evidence="1" id="KW-0560">Oxidoreductase</keyword>
<evidence type="ECO:0000313" key="3">
    <source>
        <dbReference type="EMBL" id="SFF34718.1"/>
    </source>
</evidence>
<dbReference type="PROSITE" id="PS00062">
    <property type="entry name" value="ALDOKETO_REDUCTASE_2"/>
    <property type="match status" value="1"/>
</dbReference>
<proteinExistence type="predicted"/>
<dbReference type="AlphaFoldDB" id="A0A1I2HZ66"/>
<dbReference type="InterPro" id="IPR018170">
    <property type="entry name" value="Aldo/ket_reductase_CS"/>
</dbReference>
<name>A0A1I2HZ66_9ACTN</name>
<dbReference type="Gene3D" id="3.20.20.100">
    <property type="entry name" value="NADP-dependent oxidoreductase domain"/>
    <property type="match status" value="1"/>
</dbReference>
<dbReference type="InterPro" id="IPR050523">
    <property type="entry name" value="AKR_Detox_Biosynth"/>
</dbReference>
<dbReference type="SUPFAM" id="SSF51430">
    <property type="entry name" value="NAD(P)-linked oxidoreductase"/>
    <property type="match status" value="1"/>
</dbReference>
<sequence length="338" mass="37077">MTWSALQVVAFAGMELTRLGRTGLQVSRLCLGTMTFGREIDEPDSHRLLDRFADAGGTFVDTADGYSDGRSEQIVGSWLAGRTRHDVVLATKVRFGGGLSRRHLLHAVDASLRRLRTDHIDLYQLHMWDYGTPLEETLSALDDIVRAGKVRYLGVSNFAGAQLQRAVDLSTEPIVALQPLYNLLDREAEWELIPVCLAEGVGVLPYSPLRGGWLTGKFRRGSSPIGGTRLAATDRAGEPTWTEAWANYDNDHTWAVLDELTAVAREIGRSPAQVALNWLLRQPAVTAPIVGARSPAQLDDNLGAAGFTLDPALTARLDRASERPKPYPYQLLADLHDA</sequence>
<dbReference type="EMBL" id="FONV01000009">
    <property type="protein sequence ID" value="SFF34718.1"/>
    <property type="molecule type" value="Genomic_DNA"/>
</dbReference>
<dbReference type="InterPro" id="IPR023210">
    <property type="entry name" value="NADP_OxRdtase_dom"/>
</dbReference>
<reference evidence="3 4" key="1">
    <citation type="submission" date="2016-10" db="EMBL/GenBank/DDBJ databases">
        <authorList>
            <person name="de Groot N.N."/>
        </authorList>
    </citation>
    <scope>NUCLEOTIDE SEQUENCE [LARGE SCALE GENOMIC DNA]</scope>
    <source>
        <strain evidence="3 4">DSM 43019</strain>
    </source>
</reference>
<dbReference type="CDD" id="cd19081">
    <property type="entry name" value="AKR_AKR9C1"/>
    <property type="match status" value="1"/>
</dbReference>
<dbReference type="InterPro" id="IPR036812">
    <property type="entry name" value="NAD(P)_OxRdtase_dom_sf"/>
</dbReference>
<dbReference type="GO" id="GO:0016491">
    <property type="term" value="F:oxidoreductase activity"/>
    <property type="evidence" value="ECO:0007669"/>
    <property type="project" value="UniProtKB-KW"/>
</dbReference>
<feature type="domain" description="NADP-dependent oxidoreductase" evidence="2">
    <location>
        <begin position="28"/>
        <end position="321"/>
    </location>
</feature>
<dbReference type="Pfam" id="PF00248">
    <property type="entry name" value="Aldo_ket_red"/>
    <property type="match status" value="1"/>
</dbReference>
<protein>
    <submittedName>
        <fullName evidence="3">Predicted oxidoreductase</fullName>
    </submittedName>
</protein>
<evidence type="ECO:0000256" key="1">
    <source>
        <dbReference type="ARBA" id="ARBA00023002"/>
    </source>
</evidence>